<dbReference type="RefSeq" id="WP_090198296.1">
    <property type="nucleotide sequence ID" value="NZ_LT629785.1"/>
</dbReference>
<dbReference type="STRING" id="364197.SAMN05216296_3464"/>
<keyword evidence="2" id="KW-1185">Reference proteome</keyword>
<dbReference type="Proteomes" id="UP000243232">
    <property type="component" value="Chromosome I"/>
</dbReference>
<accession>A0A1H2I3N7</accession>
<name>A0A1H2I3N7_9PSED</name>
<sequence>MAGALARITLLMGLLFPLLGNAAEIYRYLNDKNLPVLDRQGVPPQFIYKGYEVLNDQGRVIKVVPPAPSEAERKRLAEDKARASSDAQLMRLYSTQEDIDRALKRKLDEIDGLIAIARGNKQSLHSQQVGLQGQAAELERSGREVPADIIVKIDNLKLEQAQLDKDIERYEAVGKEAEASFAADRARLGELLKRYQ</sequence>
<evidence type="ECO:0000313" key="1">
    <source>
        <dbReference type="EMBL" id="SDU38575.1"/>
    </source>
</evidence>
<protein>
    <recommendedName>
        <fullName evidence="3">DUF4124 domain-containing protein</fullName>
    </recommendedName>
</protein>
<evidence type="ECO:0008006" key="3">
    <source>
        <dbReference type="Google" id="ProtNLM"/>
    </source>
</evidence>
<dbReference type="EMBL" id="LT629785">
    <property type="protein sequence ID" value="SDU38575.1"/>
    <property type="molecule type" value="Genomic_DNA"/>
</dbReference>
<dbReference type="OrthoDB" id="6080407at2"/>
<organism evidence="1 2">
    <name type="scientific">Pseudomonas pohangensis</name>
    <dbReference type="NCBI Taxonomy" id="364197"/>
    <lineage>
        <taxon>Bacteria</taxon>
        <taxon>Pseudomonadati</taxon>
        <taxon>Pseudomonadota</taxon>
        <taxon>Gammaproteobacteria</taxon>
        <taxon>Pseudomonadales</taxon>
        <taxon>Pseudomonadaceae</taxon>
        <taxon>Pseudomonas</taxon>
    </lineage>
</organism>
<dbReference type="AlphaFoldDB" id="A0A1H2I3N7"/>
<proteinExistence type="predicted"/>
<gene>
    <name evidence="1" type="ORF">SAMN05216296_3464</name>
</gene>
<evidence type="ECO:0000313" key="2">
    <source>
        <dbReference type="Proteomes" id="UP000243232"/>
    </source>
</evidence>
<reference evidence="2" key="1">
    <citation type="submission" date="2016-10" db="EMBL/GenBank/DDBJ databases">
        <authorList>
            <person name="Varghese N."/>
            <person name="Submissions S."/>
        </authorList>
    </citation>
    <scope>NUCLEOTIDE SEQUENCE [LARGE SCALE GENOMIC DNA]</scope>
    <source>
        <strain evidence="2">DSM 17875</strain>
    </source>
</reference>